<evidence type="ECO:0000313" key="3">
    <source>
        <dbReference type="Proteomes" id="UP000031830"/>
    </source>
</evidence>
<dbReference type="KEGG" id="fpz:LA55_311"/>
<evidence type="ECO:0000256" key="1">
    <source>
        <dbReference type="SAM" id="SignalP"/>
    </source>
</evidence>
<gene>
    <name evidence="2" type="ORF">LA55_311</name>
</gene>
<feature type="signal peptide" evidence="1">
    <location>
        <begin position="1"/>
        <end position="22"/>
    </location>
</feature>
<name>A0A0B6D0W6_9GAMM</name>
<reference evidence="2 3" key="1">
    <citation type="journal article" date="2015" name="Genome Announc.">
        <title>Genome sequencing of 18 francisella strains to aid in assay development and testing.</title>
        <authorList>
            <person name="Johnson S.L."/>
            <person name="Daligault H.E."/>
            <person name="Davenport K.W."/>
            <person name="Coyne S.R."/>
            <person name="Frey K.G."/>
            <person name="Koroleva G.I."/>
            <person name="Broomall S.M."/>
            <person name="Bishop-Lilly K.A."/>
            <person name="Bruce D.C."/>
            <person name="Chertkov O."/>
            <person name="Freitas T."/>
            <person name="Jaissle J."/>
            <person name="Ladner J.T."/>
            <person name="Rosenzweig C.N."/>
            <person name="Gibbons H.S."/>
            <person name="Palacios G.F."/>
            <person name="Redden C.L."/>
            <person name="Xu Y."/>
            <person name="Minogue T.D."/>
            <person name="Chain P.S."/>
        </authorList>
    </citation>
    <scope>NUCLEOTIDE SEQUENCE [LARGE SCALE GENOMIC DNA]</scope>
    <source>
        <strain evidence="2 3">GA01-2794</strain>
    </source>
</reference>
<dbReference type="AlphaFoldDB" id="A0A0B6D0W6"/>
<dbReference type="Proteomes" id="UP000031830">
    <property type="component" value="Chromosome"/>
</dbReference>
<dbReference type="RefSeq" id="WP_044525586.1">
    <property type="nucleotide sequence ID" value="NZ_CP009440.1"/>
</dbReference>
<feature type="chain" id="PRO_5002108036" evidence="1">
    <location>
        <begin position="23"/>
        <end position="207"/>
    </location>
</feature>
<organism evidence="2 3">
    <name type="scientific">Francisella philomiragia</name>
    <dbReference type="NCBI Taxonomy" id="28110"/>
    <lineage>
        <taxon>Bacteria</taxon>
        <taxon>Pseudomonadati</taxon>
        <taxon>Pseudomonadota</taxon>
        <taxon>Gammaproteobacteria</taxon>
        <taxon>Thiotrichales</taxon>
        <taxon>Francisellaceae</taxon>
        <taxon>Francisella</taxon>
    </lineage>
</organism>
<dbReference type="EMBL" id="CP009440">
    <property type="protein sequence ID" value="AJI52481.1"/>
    <property type="molecule type" value="Genomic_DNA"/>
</dbReference>
<evidence type="ECO:0000313" key="2">
    <source>
        <dbReference type="EMBL" id="AJI52481.1"/>
    </source>
</evidence>
<accession>A0A0B6D0W6</accession>
<sequence>MLKLKSALLISIFILASNLVYAVNCQLIDSQSGYKGFIDFSCDTDISLDDNKVIFYLIGNDIDIKSIDVSDVEVNYSIDTVAENIKRVSLNVSKKTLFVDLDYTAYKDKPIKVTITAKKDTNLEYKILWGGVVKNSYKIQKSSGNNFQFYRTTSRELFVVKDGLGCAIKADCDDKISLLNQDSLQMDKLAKDISGYLSFGIIHQELI</sequence>
<proteinExistence type="predicted"/>
<keyword evidence="1" id="KW-0732">Signal</keyword>
<dbReference type="STRING" id="28110.KU46_837"/>
<protein>
    <submittedName>
        <fullName evidence="2">Putative pilus assembly protein</fullName>
    </submittedName>
</protein>
<dbReference type="OrthoDB" id="5604704at2"/>